<feature type="compositionally biased region" description="Basic residues" evidence="1">
    <location>
        <begin position="1"/>
        <end position="12"/>
    </location>
</feature>
<protein>
    <submittedName>
        <fullName evidence="2">Uncharacterized protein</fullName>
    </submittedName>
</protein>
<feature type="compositionally biased region" description="Basic residues" evidence="1">
    <location>
        <begin position="68"/>
        <end position="79"/>
    </location>
</feature>
<evidence type="ECO:0000313" key="2">
    <source>
        <dbReference type="EMBL" id="GFD55956.1"/>
    </source>
</evidence>
<proteinExistence type="predicted"/>
<dbReference type="AlphaFoldDB" id="A0A699XDM3"/>
<accession>A0A699XDM3</accession>
<name>A0A699XDM3_TANCI</name>
<organism evidence="2">
    <name type="scientific">Tanacetum cinerariifolium</name>
    <name type="common">Dalmatian daisy</name>
    <name type="synonym">Chrysanthemum cinerariifolium</name>
    <dbReference type="NCBI Taxonomy" id="118510"/>
    <lineage>
        <taxon>Eukaryota</taxon>
        <taxon>Viridiplantae</taxon>
        <taxon>Streptophyta</taxon>
        <taxon>Embryophyta</taxon>
        <taxon>Tracheophyta</taxon>
        <taxon>Spermatophyta</taxon>
        <taxon>Magnoliopsida</taxon>
        <taxon>eudicotyledons</taxon>
        <taxon>Gunneridae</taxon>
        <taxon>Pentapetalae</taxon>
        <taxon>asterids</taxon>
        <taxon>campanulids</taxon>
        <taxon>Asterales</taxon>
        <taxon>Asteraceae</taxon>
        <taxon>Asteroideae</taxon>
        <taxon>Anthemideae</taxon>
        <taxon>Anthemidinae</taxon>
        <taxon>Tanacetum</taxon>
    </lineage>
</organism>
<feature type="compositionally biased region" description="Low complexity" evidence="1">
    <location>
        <begin position="13"/>
        <end position="28"/>
    </location>
</feature>
<reference evidence="2" key="1">
    <citation type="journal article" date="2019" name="Sci. Rep.">
        <title>Draft genome of Tanacetum cinerariifolium, the natural source of mosquito coil.</title>
        <authorList>
            <person name="Yamashiro T."/>
            <person name="Shiraishi A."/>
            <person name="Satake H."/>
            <person name="Nakayama K."/>
        </authorList>
    </citation>
    <scope>NUCLEOTIDE SEQUENCE</scope>
</reference>
<dbReference type="EMBL" id="BKCJ011823792">
    <property type="protein sequence ID" value="GFD55956.1"/>
    <property type="molecule type" value="Genomic_DNA"/>
</dbReference>
<evidence type="ECO:0000256" key="1">
    <source>
        <dbReference type="SAM" id="MobiDB-lite"/>
    </source>
</evidence>
<feature type="non-terminal residue" evidence="2">
    <location>
        <position position="92"/>
    </location>
</feature>
<sequence>DRHRPGRARRFRPAAAGGAGPRSAAARAASRHAADSRQHLAGVRCGAAGAGPDHVAPEPGSGADLRPAGRRPHRCRGAGRRPSACPAKPEAF</sequence>
<feature type="region of interest" description="Disordered" evidence="1">
    <location>
        <begin position="1"/>
        <end position="92"/>
    </location>
</feature>
<gene>
    <name evidence="2" type="ORF">Tci_927925</name>
</gene>
<feature type="non-terminal residue" evidence="2">
    <location>
        <position position="1"/>
    </location>
</feature>
<comment type="caution">
    <text evidence="2">The sequence shown here is derived from an EMBL/GenBank/DDBJ whole genome shotgun (WGS) entry which is preliminary data.</text>
</comment>